<feature type="compositionally biased region" description="Gly residues" evidence="1">
    <location>
        <begin position="587"/>
        <end position="596"/>
    </location>
</feature>
<feature type="compositionally biased region" description="Polar residues" evidence="1">
    <location>
        <begin position="967"/>
        <end position="981"/>
    </location>
</feature>
<feature type="compositionally biased region" description="Polar residues" evidence="1">
    <location>
        <begin position="1021"/>
        <end position="1032"/>
    </location>
</feature>
<proteinExistence type="predicted"/>
<feature type="compositionally biased region" description="Low complexity" evidence="1">
    <location>
        <begin position="757"/>
        <end position="769"/>
    </location>
</feature>
<feature type="compositionally biased region" description="Polar residues" evidence="1">
    <location>
        <begin position="851"/>
        <end position="865"/>
    </location>
</feature>
<dbReference type="PANTHER" id="PTHR16207">
    <property type="entry name" value="SET DOMAIN-CONTAINING PROTEIN"/>
    <property type="match status" value="1"/>
</dbReference>
<feature type="compositionally biased region" description="Polar residues" evidence="1">
    <location>
        <begin position="495"/>
        <end position="504"/>
    </location>
</feature>
<evidence type="ECO:0000313" key="3">
    <source>
        <dbReference type="EMBL" id="KAK7507458.1"/>
    </source>
</evidence>
<feature type="region of interest" description="Disordered" evidence="1">
    <location>
        <begin position="270"/>
        <end position="366"/>
    </location>
</feature>
<feature type="compositionally biased region" description="Basic and acidic residues" evidence="1">
    <location>
        <begin position="350"/>
        <end position="360"/>
    </location>
</feature>
<name>A0ABD0M6R5_9CAEN</name>
<feature type="region of interest" description="Disordered" evidence="1">
    <location>
        <begin position="389"/>
        <end position="415"/>
    </location>
</feature>
<feature type="region of interest" description="Disordered" evidence="1">
    <location>
        <begin position="843"/>
        <end position="889"/>
    </location>
</feature>
<feature type="compositionally biased region" description="Low complexity" evidence="1">
    <location>
        <begin position="1283"/>
        <end position="1296"/>
    </location>
</feature>
<feature type="compositionally biased region" description="Basic and acidic residues" evidence="1">
    <location>
        <begin position="1059"/>
        <end position="1073"/>
    </location>
</feature>
<feature type="compositionally biased region" description="Basic and acidic residues" evidence="1">
    <location>
        <begin position="1085"/>
        <end position="1111"/>
    </location>
</feature>
<organism evidence="3 4">
    <name type="scientific">Batillaria attramentaria</name>
    <dbReference type="NCBI Taxonomy" id="370345"/>
    <lineage>
        <taxon>Eukaryota</taxon>
        <taxon>Metazoa</taxon>
        <taxon>Spiralia</taxon>
        <taxon>Lophotrochozoa</taxon>
        <taxon>Mollusca</taxon>
        <taxon>Gastropoda</taxon>
        <taxon>Caenogastropoda</taxon>
        <taxon>Sorbeoconcha</taxon>
        <taxon>Cerithioidea</taxon>
        <taxon>Batillariidae</taxon>
        <taxon>Batillaria</taxon>
    </lineage>
</organism>
<feature type="region of interest" description="Disordered" evidence="1">
    <location>
        <begin position="727"/>
        <end position="769"/>
    </location>
</feature>
<evidence type="ECO:0000256" key="1">
    <source>
        <dbReference type="SAM" id="MobiDB-lite"/>
    </source>
</evidence>
<evidence type="ECO:0000313" key="4">
    <source>
        <dbReference type="Proteomes" id="UP001519460"/>
    </source>
</evidence>
<feature type="compositionally biased region" description="Low complexity" evidence="1">
    <location>
        <begin position="1159"/>
        <end position="1169"/>
    </location>
</feature>
<feature type="region of interest" description="Disordered" evidence="1">
    <location>
        <begin position="625"/>
        <end position="646"/>
    </location>
</feature>
<dbReference type="PANTHER" id="PTHR16207:SF11">
    <property type="entry name" value="SET DOMAIN-CONTAINING PROTEIN"/>
    <property type="match status" value="1"/>
</dbReference>
<feature type="compositionally biased region" description="Basic residues" evidence="1">
    <location>
        <begin position="1306"/>
        <end position="1323"/>
    </location>
</feature>
<dbReference type="Pfam" id="PF12509">
    <property type="entry name" value="DUF3715"/>
    <property type="match status" value="1"/>
</dbReference>
<sequence length="1465" mass="160115">MAWRNGLQSAGFNIPKKKNNEILQKVGLTSRDAQDLLTEVDHSFLDHKYKQQWKLSNVEFVRSPHVEKLYRAKRSELKEEGRNLQEQLCFLSVNQKFLATKIAREGLRVKAQTHHTLGNSSQGVYLWKHIDTQLRVVEKGDAFILVFKVTPGKIKSVPPANSSAVEPTPNFDCHVSNLQPRPSDSVRDQFKRAQIYLYEYTEDAEPSKQPRHCLPYALLQYCQKDIAEKNEVSAYNVSKPNRIAPQNVGASWTVAGLRTSLEMARNVPAEVQKTSVGDQSSTSKSHSKDSTRPLTPPPTPSDMDSMCSPVGKENSSEPRVQNQMDTYPHTEHPGPHDDNGRQSDALSCHTHSEDSAHRDQSDDELDEQMQSIIRQPLINRTRSLSLNVARDPRIRRHSQESTQKEMLSESGPVTVSDRVQRLSAESHQTKTPISSSVMQSMMKTVDRLLGRGSSVQSEPQDDSRQKLYNDPFNSWGLTWREENRWTRDERGERQPFTNANSNVYGQRGSSSRGSGHPHPVRERETPISHLLDTKPSGLSEHLLSDRDLAALVSMDTQAKKPEDGSDQLPFKQIPVRIQPPGLRAPGGNSGTEGIGSEGREMDGRLSVDEDGDFMVIDEYRCSEAEESDCQSSDIGGGSPRIPRRPAEQAPSHIVSNMGASQIQIESVPQQAARPLKSALKKTALPDTVFAKVKKKLSLGDYKLLKQKMRTQTEDKVDHTCSTVVGETVSDSSASIGAPASDRVHLSESSESLGGKNLSEPLPSSSTSPPNAFSVLLSNTGSLNAPCAENTTTMDSRAEISQTLHKNAAFNSSCTRGLQQIGASGAVPQLTSFEKLSAKLQSVSRDPRLRSAMSTLCNNQTSSERNNTNDERQTIPDAGETGATSNSKYTQKSPLLDRLAKMCHSEQSCSSNGSSRVLLGHMSPAGTGDSEVRARVMDASEGTKAVPDSRKTAEDGTTSQGDEGEICLNQTVQSQPSISVQERTACDEEGEKPEESTQKTLMEKPDKSKLSVPGVEEKDSPETNQADQTQSCGSVGVGSFVETSEPVGAIDSVEDSLPDEVDRGTEPPEKRTESENSSAKSGAAKDALKKTISLKEKIQVKTSENKNDDSKSDVTASQSTERRTDDEGVPSADFATLVRIAKGLRPGPSNRGPSPEAHTSAKSSAWSSKESSPDLSKLTTTSAEDGVNTSGKTTVLKKPNVPGKDKPKGKGRRSVDTSPESEIPVNEEEFEAMVRLAKGLRPGRKIQVTGLGKNPTDEPLPVLEGRGRYKSSLNRGKKTAVETAGKGSRSSSIAGSDSDAHQDKTSRQRRKKTKRTGGKKKKRVKIEDQEKTTSKAGSMVHHSPGDEEDFNYLDFKFDAPVDLGISAPDDGRAEAAIGSGSGSVHVKQEPVDAEEKFKALPISALGIRHWMEALLMPSLNPQVLLTDLVMVSFFHTFFLAGFQFHTHSAPSSWLIEWVLILSVTKK</sequence>
<dbReference type="Gene3D" id="3.90.228.10">
    <property type="match status" value="1"/>
</dbReference>
<feature type="compositionally biased region" description="Polar residues" evidence="1">
    <location>
        <begin position="1172"/>
        <end position="1192"/>
    </location>
</feature>
<evidence type="ECO:0000259" key="2">
    <source>
        <dbReference type="Pfam" id="PF12509"/>
    </source>
</evidence>
<feature type="compositionally biased region" description="Basic and acidic residues" evidence="1">
    <location>
        <begin position="397"/>
        <end position="407"/>
    </location>
</feature>
<feature type="compositionally biased region" description="Basic and acidic residues" evidence="1">
    <location>
        <begin position="992"/>
        <end position="1020"/>
    </location>
</feature>
<feature type="region of interest" description="Disordered" evidence="1">
    <location>
        <begin position="905"/>
        <end position="1345"/>
    </location>
</feature>
<reference evidence="3 4" key="1">
    <citation type="journal article" date="2023" name="Sci. Data">
        <title>Genome assembly of the Korean intertidal mud-creeper Batillaria attramentaria.</title>
        <authorList>
            <person name="Patra A.K."/>
            <person name="Ho P.T."/>
            <person name="Jun S."/>
            <person name="Lee S.J."/>
            <person name="Kim Y."/>
            <person name="Won Y.J."/>
        </authorList>
    </citation>
    <scope>NUCLEOTIDE SEQUENCE [LARGE SCALE GENOMIC DNA]</scope>
    <source>
        <strain evidence="3">Wonlab-2016</strain>
    </source>
</reference>
<gene>
    <name evidence="3" type="ORF">BaRGS_00001393</name>
</gene>
<feature type="region of interest" description="Disordered" evidence="1">
    <location>
        <begin position="486"/>
        <end position="538"/>
    </location>
</feature>
<dbReference type="InterPro" id="IPR046432">
    <property type="entry name" value="TASOR"/>
</dbReference>
<comment type="caution">
    <text evidence="3">The sequence shown here is derived from an EMBL/GenBank/DDBJ whole genome shotgun (WGS) entry which is preliminary data.</text>
</comment>
<feature type="compositionally biased region" description="Low complexity" evidence="1">
    <location>
        <begin position="505"/>
        <end position="514"/>
    </location>
</feature>
<feature type="compositionally biased region" description="Basic and acidic residues" evidence="1">
    <location>
        <begin position="328"/>
        <end position="341"/>
    </location>
</feature>
<dbReference type="Proteomes" id="UP001519460">
    <property type="component" value="Unassembled WGS sequence"/>
</dbReference>
<dbReference type="EMBL" id="JACVVK020000004">
    <property type="protein sequence ID" value="KAK7507458.1"/>
    <property type="molecule type" value="Genomic_DNA"/>
</dbReference>
<dbReference type="InterPro" id="IPR022188">
    <property type="entry name" value="TASOR_DUF3715"/>
</dbReference>
<accession>A0ABD0M6R5</accession>
<keyword evidence="4" id="KW-1185">Reference proteome</keyword>
<feature type="compositionally biased region" description="Polar residues" evidence="1">
    <location>
        <begin position="905"/>
        <end position="914"/>
    </location>
</feature>
<feature type="region of interest" description="Disordered" evidence="1">
    <location>
        <begin position="577"/>
        <end position="605"/>
    </location>
</feature>
<protein>
    <recommendedName>
        <fullName evidence="2">TASOR pseudo-PARP domain-containing protein</fullName>
    </recommendedName>
</protein>
<feature type="domain" description="TASOR pseudo-PARP" evidence="2">
    <location>
        <begin position="81"/>
        <end position="215"/>
    </location>
</feature>